<dbReference type="GO" id="GO:0005886">
    <property type="term" value="C:plasma membrane"/>
    <property type="evidence" value="ECO:0007669"/>
    <property type="project" value="UniProtKB-SubCell"/>
</dbReference>
<proteinExistence type="predicted"/>
<evidence type="ECO:0000256" key="3">
    <source>
        <dbReference type="ARBA" id="ARBA00022729"/>
    </source>
</evidence>
<dbReference type="InterPro" id="IPR036179">
    <property type="entry name" value="Ig-like_dom_sf"/>
</dbReference>
<dbReference type="InterPro" id="IPR013106">
    <property type="entry name" value="Ig_V-set"/>
</dbReference>
<dbReference type="GO" id="GO:0007166">
    <property type="term" value="P:cell surface receptor signaling pathway"/>
    <property type="evidence" value="ECO:0007669"/>
    <property type="project" value="TreeGrafter"/>
</dbReference>
<keyword evidence="8" id="KW-1185">Reference proteome</keyword>
<evidence type="ECO:0000259" key="6">
    <source>
        <dbReference type="PROSITE" id="PS50835"/>
    </source>
</evidence>
<protein>
    <recommendedName>
        <fullName evidence="6">Ig-like domain-containing protein</fullName>
    </recommendedName>
</protein>
<dbReference type="InterPro" id="IPR013783">
    <property type="entry name" value="Ig-like_fold"/>
</dbReference>
<dbReference type="PANTHER" id="PTHR23268">
    <property type="entry name" value="T-CELL RECEPTOR BETA CHAIN"/>
    <property type="match status" value="1"/>
</dbReference>
<dbReference type="Ensembl" id="ENSPANT00000067007.1">
    <property type="protein sequence ID" value="ENSPANP00000058346.1"/>
    <property type="gene ID" value="ENSPANG00000041194.1"/>
</dbReference>
<dbReference type="Proteomes" id="UP000028761">
    <property type="component" value="Unplaced"/>
</dbReference>
<dbReference type="Gene3D" id="2.60.40.10">
    <property type="entry name" value="Immunoglobulins"/>
    <property type="match status" value="1"/>
</dbReference>
<name>A0A8I5R263_PAPAN</name>
<feature type="domain" description="Ig-like" evidence="6">
    <location>
        <begin position="74"/>
        <end position="177"/>
    </location>
</feature>
<dbReference type="SMART" id="SM00406">
    <property type="entry name" value="IGv"/>
    <property type="match status" value="1"/>
</dbReference>
<accession>A0A8I5R263</accession>
<keyword evidence="2" id="KW-1003">Cell membrane</keyword>
<reference evidence="7" key="2">
    <citation type="submission" date="2025-09" db="UniProtKB">
        <authorList>
            <consortium name="Ensembl"/>
        </authorList>
    </citation>
    <scope>IDENTIFICATION</scope>
</reference>
<reference evidence="7" key="1">
    <citation type="submission" date="2025-08" db="UniProtKB">
        <authorList>
            <consortium name="Ensembl"/>
        </authorList>
    </citation>
    <scope>IDENTIFICATION</scope>
</reference>
<comment type="subcellular location">
    <subcellularLocation>
        <location evidence="1">Cell membrane</location>
    </subcellularLocation>
</comment>
<evidence type="ECO:0000313" key="8">
    <source>
        <dbReference type="Proteomes" id="UP000028761"/>
    </source>
</evidence>
<dbReference type="Pfam" id="PF07686">
    <property type="entry name" value="V-set"/>
    <property type="match status" value="1"/>
</dbReference>
<keyword evidence="4" id="KW-0391">Immunity</keyword>
<dbReference type="PROSITE" id="PS50835">
    <property type="entry name" value="IG_LIKE"/>
    <property type="match status" value="1"/>
</dbReference>
<sequence length="212" mass="24079">MGFASLFSSSLSLGHVQSFNFLLASLFHSGFKTFKLDCFSFCLFNPNTKFSRHPLSAMESVAPELLLTAGHTEPEVTQTPSHQVTQMGQEVILRCVPIPNHLYFYWYRQILGQKVEFLVYFYNDKISEKSEIFDDRFSVGRPDGSNFTLKIKSTKLEDSAMYFCASSEATALQRQLQPALKPHRSALLPADSTHFLSKKRKSLLGLFLPHLK</sequence>
<dbReference type="PANTHER" id="PTHR23268:SF45">
    <property type="entry name" value="T CELL RECEPTOR BETA VARIABLE 2"/>
    <property type="match status" value="1"/>
</dbReference>
<dbReference type="SUPFAM" id="SSF48726">
    <property type="entry name" value="Immunoglobulin"/>
    <property type="match status" value="1"/>
</dbReference>
<keyword evidence="5" id="KW-0472">Membrane</keyword>
<dbReference type="InterPro" id="IPR007110">
    <property type="entry name" value="Ig-like_dom"/>
</dbReference>
<dbReference type="SMART" id="SM00409">
    <property type="entry name" value="IG"/>
    <property type="match status" value="1"/>
</dbReference>
<evidence type="ECO:0000256" key="4">
    <source>
        <dbReference type="ARBA" id="ARBA00022859"/>
    </source>
</evidence>
<organism evidence="7 8">
    <name type="scientific">Papio anubis</name>
    <name type="common">Olive baboon</name>
    <dbReference type="NCBI Taxonomy" id="9555"/>
    <lineage>
        <taxon>Eukaryota</taxon>
        <taxon>Metazoa</taxon>
        <taxon>Chordata</taxon>
        <taxon>Craniata</taxon>
        <taxon>Vertebrata</taxon>
        <taxon>Euteleostomi</taxon>
        <taxon>Mammalia</taxon>
        <taxon>Eutheria</taxon>
        <taxon>Euarchontoglires</taxon>
        <taxon>Primates</taxon>
        <taxon>Haplorrhini</taxon>
        <taxon>Catarrhini</taxon>
        <taxon>Cercopithecidae</taxon>
        <taxon>Cercopithecinae</taxon>
        <taxon>Papio</taxon>
    </lineage>
</organism>
<dbReference type="GeneTree" id="ENSGT00940000154460"/>
<keyword evidence="3" id="KW-0732">Signal</keyword>
<evidence type="ECO:0000256" key="5">
    <source>
        <dbReference type="ARBA" id="ARBA00023136"/>
    </source>
</evidence>
<evidence type="ECO:0000256" key="1">
    <source>
        <dbReference type="ARBA" id="ARBA00004236"/>
    </source>
</evidence>
<evidence type="ECO:0000256" key="2">
    <source>
        <dbReference type="ARBA" id="ARBA00022475"/>
    </source>
</evidence>
<dbReference type="InterPro" id="IPR050413">
    <property type="entry name" value="TCR_beta_variable"/>
</dbReference>
<evidence type="ECO:0000313" key="7">
    <source>
        <dbReference type="Ensembl" id="ENSPANP00000058346.1"/>
    </source>
</evidence>
<dbReference type="InterPro" id="IPR003599">
    <property type="entry name" value="Ig_sub"/>
</dbReference>
<dbReference type="AlphaFoldDB" id="A0A8I5R263"/>
<dbReference type="GO" id="GO:0002376">
    <property type="term" value="P:immune system process"/>
    <property type="evidence" value="ECO:0007669"/>
    <property type="project" value="UniProtKB-KW"/>
</dbReference>